<sequence length="428" mass="44592">MRPRRYGRLLTIVGLSLAFVAGFLYFWTASGGTVPGFTQDGYRVSFDSADTKNLQEQSEVTMAGVKIGQVVAEDLSAGGRRVVLSLTDAAPLHQGVTVRIGVKSVIGQSYVDVVDGQGPPLAEGAALPPSAVIPAVDVDEVISTFDPQTRAALSQSVQSLGAATKGTAESTSQLLSGLGDLGRNGYTALDAIAAQSADLTALTREAGQLLDTLDTGRGRIVSVVDDAHTLATATAGQRNAIESTMRQLPSLLTAANSATGKLGELSVALQPVTTDLRASAPDLNRALLQLPATTNDLRGLLPALNGTLDDAPATLHRVPAVGADVRGLLPTADTALRDLNPALSYLAPYGRDVGAMFASFGASMDLVTENGIRPIRLGTVFDSGTLRNYPVPLTLDPTHWNNAYPAPGKAGDPAPYTGTYPQVQREPR</sequence>
<dbReference type="PANTHER" id="PTHR33371:SF4">
    <property type="entry name" value="INTERMEMBRANE PHOSPHOLIPID TRANSPORT SYSTEM BINDING PROTEIN MLAD"/>
    <property type="match status" value="1"/>
</dbReference>
<protein>
    <submittedName>
        <fullName evidence="3">Virulence factor Mce family protein</fullName>
    </submittedName>
</protein>
<dbReference type="STRING" id="1068978.AMETH_1215"/>
<dbReference type="EMBL" id="CP009110">
    <property type="protein sequence ID" value="AIJ21307.1"/>
    <property type="molecule type" value="Genomic_DNA"/>
</dbReference>
<feature type="domain" description="Mce/MlaD" evidence="2">
    <location>
        <begin position="41"/>
        <end position="116"/>
    </location>
</feature>
<feature type="region of interest" description="Disordered" evidence="1">
    <location>
        <begin position="404"/>
        <end position="428"/>
    </location>
</feature>
<dbReference type="Pfam" id="PF02470">
    <property type="entry name" value="MlaD"/>
    <property type="match status" value="1"/>
</dbReference>
<evidence type="ECO:0000313" key="3">
    <source>
        <dbReference type="EMBL" id="AIJ21307.1"/>
    </source>
</evidence>
<dbReference type="PANTHER" id="PTHR33371">
    <property type="entry name" value="INTERMEMBRANE PHOSPHOLIPID TRANSPORT SYSTEM BINDING PROTEIN MLAD-RELATED"/>
    <property type="match status" value="1"/>
</dbReference>
<dbReference type="InterPro" id="IPR052336">
    <property type="entry name" value="MlaD_Phospholipid_Transporter"/>
</dbReference>
<organism evidence="3 4">
    <name type="scientific">Amycolatopsis methanolica 239</name>
    <dbReference type="NCBI Taxonomy" id="1068978"/>
    <lineage>
        <taxon>Bacteria</taxon>
        <taxon>Bacillati</taxon>
        <taxon>Actinomycetota</taxon>
        <taxon>Actinomycetes</taxon>
        <taxon>Pseudonocardiales</taxon>
        <taxon>Pseudonocardiaceae</taxon>
        <taxon>Amycolatopsis</taxon>
        <taxon>Amycolatopsis methanolica group</taxon>
    </lineage>
</organism>
<dbReference type="PATRIC" id="fig|1068978.7.peg.1280"/>
<accession>A0A076MU17</accession>
<evidence type="ECO:0000313" key="4">
    <source>
        <dbReference type="Proteomes" id="UP000062973"/>
    </source>
</evidence>
<dbReference type="Proteomes" id="UP000062973">
    <property type="component" value="Chromosome"/>
</dbReference>
<proteinExistence type="predicted"/>
<evidence type="ECO:0000256" key="1">
    <source>
        <dbReference type="SAM" id="MobiDB-lite"/>
    </source>
</evidence>
<reference evidence="3 4" key="1">
    <citation type="submission" date="2014-07" db="EMBL/GenBank/DDBJ databases">
        <title>Whole Genome Sequence of the Amycolatopsis methanolica 239.</title>
        <authorList>
            <person name="Tang B."/>
        </authorList>
    </citation>
    <scope>NUCLEOTIDE SEQUENCE [LARGE SCALE GENOMIC DNA]</scope>
    <source>
        <strain evidence="3 4">239</strain>
    </source>
</reference>
<dbReference type="InterPro" id="IPR003399">
    <property type="entry name" value="Mce/MlaD"/>
</dbReference>
<dbReference type="HOGENOM" id="CLU_049709_0_0_11"/>
<keyword evidence="4" id="KW-1185">Reference proteome</keyword>
<name>A0A076MU17_AMYME</name>
<dbReference type="AlphaFoldDB" id="A0A076MU17"/>
<dbReference type="KEGG" id="amq:AMETH_1215"/>
<dbReference type="eggNOG" id="COG1463">
    <property type="taxonomic scope" value="Bacteria"/>
</dbReference>
<evidence type="ECO:0000259" key="2">
    <source>
        <dbReference type="Pfam" id="PF02470"/>
    </source>
</evidence>
<gene>
    <name evidence="3" type="ORF">AMETH_1215</name>
</gene>